<feature type="transmembrane region" description="Helical" evidence="5">
    <location>
        <begin position="248"/>
        <end position="268"/>
    </location>
</feature>
<feature type="transmembrane region" description="Helical" evidence="5">
    <location>
        <begin position="84"/>
        <end position="102"/>
    </location>
</feature>
<dbReference type="PANTHER" id="PTHR23514:SF13">
    <property type="entry name" value="INNER MEMBRANE PROTEIN YBJJ"/>
    <property type="match status" value="1"/>
</dbReference>
<dbReference type="PROSITE" id="PS50850">
    <property type="entry name" value="MFS"/>
    <property type="match status" value="1"/>
</dbReference>
<feature type="transmembrane region" description="Helical" evidence="5">
    <location>
        <begin position="173"/>
        <end position="193"/>
    </location>
</feature>
<sequence length="390" mass="41027">MQYSFFKLRKGEEIPPRLQLIATCAAFFILGASFATWASRIPAIRDLSLLTPATLGYVLLGKGIGMVITMPAVTASIHRFGAKVSSLLFGLMVILTLIPMTMAPNWEILTVVLFLAGVGASGYNISINALGSKIEVATGKSHMSMIHSWFGVGNFAGALLGTALASSQISASIHFWSTAGVLLVLMLAIYRFLPEDQPDRSVKKPAFVLPHGGLIWLGLICFLSASIEDSVTNWVALFFTDHIGTSDGLAPIGYAAYAGSLLAMRLVGDRLKPRFGSQKLITAGTITAAVGILIAIFAPNAIVGVMGFIAAGGGVALTFPLVFSAAGREGAVALASVATMGYLGGMISQPVMGALVEYFQLSGGFMFIVICMLLVAALSWKARLLSPEKA</sequence>
<dbReference type="Proteomes" id="UP000317557">
    <property type="component" value="Unassembled WGS sequence"/>
</dbReference>
<dbReference type="PANTHER" id="PTHR23514">
    <property type="entry name" value="BYPASS OF STOP CODON PROTEIN 6"/>
    <property type="match status" value="1"/>
</dbReference>
<dbReference type="InterPro" id="IPR011701">
    <property type="entry name" value="MFS"/>
</dbReference>
<dbReference type="SUPFAM" id="SSF103473">
    <property type="entry name" value="MFS general substrate transporter"/>
    <property type="match status" value="1"/>
</dbReference>
<dbReference type="Gene3D" id="1.20.1250.20">
    <property type="entry name" value="MFS general substrate transporter like domains"/>
    <property type="match status" value="2"/>
</dbReference>
<dbReference type="InterPro" id="IPR020846">
    <property type="entry name" value="MFS_dom"/>
</dbReference>
<feature type="transmembrane region" description="Helical" evidence="5">
    <location>
        <begin position="205"/>
        <end position="228"/>
    </location>
</feature>
<dbReference type="InterPro" id="IPR036259">
    <property type="entry name" value="MFS_trans_sf"/>
</dbReference>
<name>A0A521CVT9_9BACT</name>
<keyword evidence="3 5" id="KW-1133">Transmembrane helix</keyword>
<dbReference type="AlphaFoldDB" id="A0A521CVT9"/>
<keyword evidence="4 5" id="KW-0472">Membrane</keyword>
<evidence type="ECO:0000259" key="6">
    <source>
        <dbReference type="PROSITE" id="PS50850"/>
    </source>
</evidence>
<dbReference type="EMBL" id="FXTP01000006">
    <property type="protein sequence ID" value="SMO63543.1"/>
    <property type="molecule type" value="Genomic_DNA"/>
</dbReference>
<feature type="transmembrane region" description="Helical" evidence="5">
    <location>
        <begin position="330"/>
        <end position="352"/>
    </location>
</feature>
<feature type="transmembrane region" description="Helical" evidence="5">
    <location>
        <begin position="146"/>
        <end position="167"/>
    </location>
</feature>
<evidence type="ECO:0000256" key="2">
    <source>
        <dbReference type="ARBA" id="ARBA00022692"/>
    </source>
</evidence>
<feature type="transmembrane region" description="Helical" evidence="5">
    <location>
        <begin position="57"/>
        <end position="77"/>
    </location>
</feature>
<evidence type="ECO:0000313" key="7">
    <source>
        <dbReference type="EMBL" id="SMO63543.1"/>
    </source>
</evidence>
<feature type="transmembrane region" description="Helical" evidence="5">
    <location>
        <begin position="358"/>
        <end position="380"/>
    </location>
</feature>
<evidence type="ECO:0000256" key="1">
    <source>
        <dbReference type="ARBA" id="ARBA00004141"/>
    </source>
</evidence>
<proteinExistence type="predicted"/>
<evidence type="ECO:0000313" key="8">
    <source>
        <dbReference type="Proteomes" id="UP000317557"/>
    </source>
</evidence>
<accession>A0A521CVT9</accession>
<feature type="transmembrane region" description="Helical" evidence="5">
    <location>
        <begin position="304"/>
        <end position="323"/>
    </location>
</feature>
<dbReference type="Pfam" id="PF07690">
    <property type="entry name" value="MFS_1"/>
    <property type="match status" value="1"/>
</dbReference>
<evidence type="ECO:0000256" key="3">
    <source>
        <dbReference type="ARBA" id="ARBA00022989"/>
    </source>
</evidence>
<dbReference type="RefSeq" id="WP_142454170.1">
    <property type="nucleotide sequence ID" value="NZ_FXTP01000006.1"/>
</dbReference>
<organism evidence="7 8">
    <name type="scientific">Gracilimonas mengyeensis</name>
    <dbReference type="NCBI Taxonomy" id="1302730"/>
    <lineage>
        <taxon>Bacteria</taxon>
        <taxon>Pseudomonadati</taxon>
        <taxon>Balneolota</taxon>
        <taxon>Balneolia</taxon>
        <taxon>Balneolales</taxon>
        <taxon>Balneolaceae</taxon>
        <taxon>Gracilimonas</taxon>
    </lineage>
</organism>
<feature type="domain" description="Major facilitator superfamily (MFS) profile" evidence="6">
    <location>
        <begin position="19"/>
        <end position="389"/>
    </location>
</feature>
<comment type="subcellular location">
    <subcellularLocation>
        <location evidence="1">Membrane</location>
        <topology evidence="1">Multi-pass membrane protein</topology>
    </subcellularLocation>
</comment>
<dbReference type="OrthoDB" id="9809599at2"/>
<keyword evidence="2 5" id="KW-0812">Transmembrane</keyword>
<dbReference type="GO" id="GO:0022857">
    <property type="term" value="F:transmembrane transporter activity"/>
    <property type="evidence" value="ECO:0007669"/>
    <property type="project" value="InterPro"/>
</dbReference>
<evidence type="ECO:0000256" key="5">
    <source>
        <dbReference type="SAM" id="Phobius"/>
    </source>
</evidence>
<dbReference type="InterPro" id="IPR051788">
    <property type="entry name" value="MFS_Transporter"/>
</dbReference>
<dbReference type="GO" id="GO:0016020">
    <property type="term" value="C:membrane"/>
    <property type="evidence" value="ECO:0007669"/>
    <property type="project" value="UniProtKB-SubCell"/>
</dbReference>
<feature type="transmembrane region" description="Helical" evidence="5">
    <location>
        <begin position="20"/>
        <end position="37"/>
    </location>
</feature>
<feature type="transmembrane region" description="Helical" evidence="5">
    <location>
        <begin position="280"/>
        <end position="298"/>
    </location>
</feature>
<reference evidence="7 8" key="1">
    <citation type="submission" date="2017-05" db="EMBL/GenBank/DDBJ databases">
        <authorList>
            <person name="Varghese N."/>
            <person name="Submissions S."/>
        </authorList>
    </citation>
    <scope>NUCLEOTIDE SEQUENCE [LARGE SCALE GENOMIC DNA]</scope>
    <source>
        <strain evidence="7 8">DSM 21985</strain>
    </source>
</reference>
<gene>
    <name evidence="7" type="ORF">SAMN06265219_106144</name>
</gene>
<keyword evidence="8" id="KW-1185">Reference proteome</keyword>
<dbReference type="CDD" id="cd17393">
    <property type="entry name" value="MFS_MosC_like"/>
    <property type="match status" value="1"/>
</dbReference>
<protein>
    <submittedName>
        <fullName evidence="7">Fucose permease</fullName>
    </submittedName>
</protein>
<evidence type="ECO:0000256" key="4">
    <source>
        <dbReference type="ARBA" id="ARBA00023136"/>
    </source>
</evidence>
<feature type="transmembrane region" description="Helical" evidence="5">
    <location>
        <begin position="108"/>
        <end position="125"/>
    </location>
</feature>